<reference evidence="1" key="2">
    <citation type="journal article" date="2015" name="Fish Shellfish Immunol.">
        <title>Early steps in the European eel (Anguilla anguilla)-Vibrio vulnificus interaction in the gills: Role of the RtxA13 toxin.</title>
        <authorList>
            <person name="Callol A."/>
            <person name="Pajuelo D."/>
            <person name="Ebbesson L."/>
            <person name="Teles M."/>
            <person name="MacKenzie S."/>
            <person name="Amaro C."/>
        </authorList>
    </citation>
    <scope>NUCLEOTIDE SEQUENCE</scope>
</reference>
<dbReference type="EMBL" id="GBXM01099119">
    <property type="protein sequence ID" value="JAH09458.1"/>
    <property type="molecule type" value="Transcribed_RNA"/>
</dbReference>
<proteinExistence type="predicted"/>
<reference evidence="1" key="1">
    <citation type="submission" date="2014-11" db="EMBL/GenBank/DDBJ databases">
        <authorList>
            <person name="Amaro Gonzalez C."/>
        </authorList>
    </citation>
    <scope>NUCLEOTIDE SEQUENCE</scope>
</reference>
<organism evidence="1">
    <name type="scientific">Anguilla anguilla</name>
    <name type="common">European freshwater eel</name>
    <name type="synonym">Muraena anguilla</name>
    <dbReference type="NCBI Taxonomy" id="7936"/>
    <lineage>
        <taxon>Eukaryota</taxon>
        <taxon>Metazoa</taxon>
        <taxon>Chordata</taxon>
        <taxon>Craniata</taxon>
        <taxon>Vertebrata</taxon>
        <taxon>Euteleostomi</taxon>
        <taxon>Actinopterygii</taxon>
        <taxon>Neopterygii</taxon>
        <taxon>Teleostei</taxon>
        <taxon>Anguilliformes</taxon>
        <taxon>Anguillidae</taxon>
        <taxon>Anguilla</taxon>
    </lineage>
</organism>
<accession>A0A0E9Q012</accession>
<evidence type="ECO:0000313" key="1">
    <source>
        <dbReference type="EMBL" id="JAH09458.1"/>
    </source>
</evidence>
<sequence>MGLVHETCVPSHLIVNRVYEHFQERGIHNSFFSNLYLFVAASLC</sequence>
<protein>
    <submittedName>
        <fullName evidence="1">Uncharacterized protein</fullName>
    </submittedName>
</protein>
<dbReference type="AlphaFoldDB" id="A0A0E9Q012"/>
<name>A0A0E9Q012_ANGAN</name>